<dbReference type="InterPro" id="IPR000742">
    <property type="entry name" value="EGF"/>
</dbReference>
<dbReference type="EMBL" id="QBLH01002061">
    <property type="protein sequence ID" value="TGZ49976.1"/>
    <property type="molecule type" value="Genomic_DNA"/>
</dbReference>
<protein>
    <submittedName>
        <fullName evidence="5">Multiple epidermal growth factor-like domains protein 10</fullName>
    </submittedName>
</protein>
<dbReference type="PROSITE" id="PS01186">
    <property type="entry name" value="EGF_2"/>
    <property type="match status" value="1"/>
</dbReference>
<dbReference type="PROSITE" id="PS51041">
    <property type="entry name" value="EMI"/>
    <property type="match status" value="1"/>
</dbReference>
<dbReference type="PROSITE" id="PS00022">
    <property type="entry name" value="EGF_1"/>
    <property type="match status" value="1"/>
</dbReference>
<sequence>MFRSRSSKLSGSAGMESAAWWLIVAATVIISTGESLEGPNVCTRQETVIVGGIYESECHFRYTITVKVSERQPYTVRVSSLCWGWQYGCSSTTYRIEYETVYKNQIVTKQRSVKECCKGYTETTKGDRCIPVCSEDCRHGTCITPDVCECESGYRGSLCDTSESSFIFIIIITAGHAFRYSW</sequence>
<dbReference type="AlphaFoldDB" id="A0A4S2KL81"/>
<reference evidence="5 6" key="1">
    <citation type="journal article" date="2019" name="Philos. Trans. R. Soc. Lond., B, Biol. Sci.">
        <title>Ant behaviour and brain gene expression of defending hosts depend on the ecological success of the intruding social parasite.</title>
        <authorList>
            <person name="Kaur R."/>
            <person name="Stoldt M."/>
            <person name="Jongepier E."/>
            <person name="Feldmeyer B."/>
            <person name="Menzel F."/>
            <person name="Bornberg-Bauer E."/>
            <person name="Foitzik S."/>
        </authorList>
    </citation>
    <scope>NUCLEOTIDE SEQUENCE [LARGE SCALE GENOMIC DNA]</scope>
    <source>
        <tissue evidence="5">Whole body</tissue>
    </source>
</reference>
<evidence type="ECO:0000256" key="1">
    <source>
        <dbReference type="ARBA" id="ARBA00022729"/>
    </source>
</evidence>
<keyword evidence="1 3" id="KW-0732">Signal</keyword>
<feature type="domain" description="EMI" evidence="4">
    <location>
        <begin position="38"/>
        <end position="131"/>
    </location>
</feature>
<evidence type="ECO:0000313" key="6">
    <source>
        <dbReference type="Proteomes" id="UP000310200"/>
    </source>
</evidence>
<feature type="chain" id="PRO_5020707187" evidence="3">
    <location>
        <begin position="34"/>
        <end position="182"/>
    </location>
</feature>
<feature type="signal peptide" evidence="3">
    <location>
        <begin position="1"/>
        <end position="33"/>
    </location>
</feature>
<dbReference type="Gene3D" id="2.10.25.10">
    <property type="entry name" value="Laminin"/>
    <property type="match status" value="1"/>
</dbReference>
<dbReference type="STRING" id="300112.A0A4S2KL81"/>
<dbReference type="Pfam" id="PF07546">
    <property type="entry name" value="EMI"/>
    <property type="match status" value="1"/>
</dbReference>
<accession>A0A4S2KL81</accession>
<evidence type="ECO:0000256" key="3">
    <source>
        <dbReference type="SAM" id="SignalP"/>
    </source>
</evidence>
<dbReference type="Proteomes" id="UP000310200">
    <property type="component" value="Unassembled WGS sequence"/>
</dbReference>
<name>A0A4S2KL81_9HYME</name>
<evidence type="ECO:0000313" key="5">
    <source>
        <dbReference type="EMBL" id="TGZ49976.1"/>
    </source>
</evidence>
<keyword evidence="2" id="KW-1015">Disulfide bond</keyword>
<proteinExistence type="predicted"/>
<dbReference type="InterPro" id="IPR011489">
    <property type="entry name" value="EMI_domain"/>
</dbReference>
<gene>
    <name evidence="5" type="ORF">DBV15_07459</name>
</gene>
<evidence type="ECO:0000256" key="2">
    <source>
        <dbReference type="ARBA" id="ARBA00023157"/>
    </source>
</evidence>
<comment type="caution">
    <text evidence="5">The sequence shown here is derived from an EMBL/GenBank/DDBJ whole genome shotgun (WGS) entry which is preliminary data.</text>
</comment>
<organism evidence="5 6">
    <name type="scientific">Temnothorax longispinosus</name>
    <dbReference type="NCBI Taxonomy" id="300112"/>
    <lineage>
        <taxon>Eukaryota</taxon>
        <taxon>Metazoa</taxon>
        <taxon>Ecdysozoa</taxon>
        <taxon>Arthropoda</taxon>
        <taxon>Hexapoda</taxon>
        <taxon>Insecta</taxon>
        <taxon>Pterygota</taxon>
        <taxon>Neoptera</taxon>
        <taxon>Endopterygota</taxon>
        <taxon>Hymenoptera</taxon>
        <taxon>Apocrita</taxon>
        <taxon>Aculeata</taxon>
        <taxon>Formicoidea</taxon>
        <taxon>Formicidae</taxon>
        <taxon>Myrmicinae</taxon>
        <taxon>Temnothorax</taxon>
    </lineage>
</organism>
<keyword evidence="6" id="KW-1185">Reference proteome</keyword>
<evidence type="ECO:0000259" key="4">
    <source>
        <dbReference type="PROSITE" id="PS51041"/>
    </source>
</evidence>